<keyword evidence="1" id="KW-0479">Metal-binding</keyword>
<reference evidence="7 8" key="1">
    <citation type="journal article" date="2018" name="Sci. Rep.">
        <title>Genomic signatures of local adaptation to the degree of environmental predictability in rotifers.</title>
        <authorList>
            <person name="Franch-Gras L."/>
            <person name="Hahn C."/>
            <person name="Garcia-Roger E.M."/>
            <person name="Carmona M.J."/>
            <person name="Serra M."/>
            <person name="Gomez A."/>
        </authorList>
    </citation>
    <scope>NUCLEOTIDE SEQUENCE [LARGE SCALE GENOMIC DNA]</scope>
    <source>
        <strain evidence="7">HYR1</strain>
    </source>
</reference>
<evidence type="ECO:0000256" key="1">
    <source>
        <dbReference type="ARBA" id="ARBA00022723"/>
    </source>
</evidence>
<evidence type="ECO:0000256" key="5">
    <source>
        <dbReference type="SAM" id="Phobius"/>
    </source>
</evidence>
<evidence type="ECO:0000256" key="2">
    <source>
        <dbReference type="ARBA" id="ARBA00022771"/>
    </source>
</evidence>
<dbReference type="GO" id="GO:0006511">
    <property type="term" value="P:ubiquitin-dependent protein catabolic process"/>
    <property type="evidence" value="ECO:0007669"/>
    <property type="project" value="TreeGrafter"/>
</dbReference>
<keyword evidence="5" id="KW-0472">Membrane</keyword>
<organism evidence="7 8">
    <name type="scientific">Brachionus plicatilis</name>
    <name type="common">Marine rotifer</name>
    <name type="synonym">Brachionus muelleri</name>
    <dbReference type="NCBI Taxonomy" id="10195"/>
    <lineage>
        <taxon>Eukaryota</taxon>
        <taxon>Metazoa</taxon>
        <taxon>Spiralia</taxon>
        <taxon>Gnathifera</taxon>
        <taxon>Rotifera</taxon>
        <taxon>Eurotatoria</taxon>
        <taxon>Monogononta</taxon>
        <taxon>Pseudotrocha</taxon>
        <taxon>Ploima</taxon>
        <taxon>Brachionidae</taxon>
        <taxon>Brachionus</taxon>
    </lineage>
</organism>
<dbReference type="PANTHER" id="PTHR45931:SF3">
    <property type="entry name" value="RING ZINC FINGER-CONTAINING PROTEIN"/>
    <property type="match status" value="1"/>
</dbReference>
<keyword evidence="7" id="KW-0436">Ligase</keyword>
<accession>A0A3M7P206</accession>
<evidence type="ECO:0000256" key="3">
    <source>
        <dbReference type="ARBA" id="ARBA00022833"/>
    </source>
</evidence>
<feature type="transmembrane region" description="Helical" evidence="5">
    <location>
        <begin position="20"/>
        <end position="38"/>
    </location>
</feature>
<dbReference type="GO" id="GO:0061630">
    <property type="term" value="F:ubiquitin protein ligase activity"/>
    <property type="evidence" value="ECO:0007669"/>
    <property type="project" value="TreeGrafter"/>
</dbReference>
<protein>
    <submittedName>
        <fullName evidence="7">E3 ubiquitin-ligase RING1-like</fullName>
    </submittedName>
</protein>
<dbReference type="GO" id="GO:0005634">
    <property type="term" value="C:nucleus"/>
    <property type="evidence" value="ECO:0007669"/>
    <property type="project" value="TreeGrafter"/>
</dbReference>
<dbReference type="Proteomes" id="UP000276133">
    <property type="component" value="Unassembled WGS sequence"/>
</dbReference>
<dbReference type="GO" id="GO:0016874">
    <property type="term" value="F:ligase activity"/>
    <property type="evidence" value="ECO:0007669"/>
    <property type="project" value="UniProtKB-KW"/>
</dbReference>
<sequence>MSNFQKDDREESIGSKLLSGLLWGAAIGVGAFVGYQIIKSITKEEVEKLPIKIAQFTDKSIECTICLNYFERNDRLKILPCNHKFHSDCILKWVERNSNCPLCRRENK</sequence>
<dbReference type="OrthoDB" id="21204at2759"/>
<evidence type="ECO:0000259" key="6">
    <source>
        <dbReference type="PROSITE" id="PS50089"/>
    </source>
</evidence>
<dbReference type="EMBL" id="REGN01014153">
    <property type="protein sequence ID" value="RMZ92979.1"/>
    <property type="molecule type" value="Genomic_DNA"/>
</dbReference>
<keyword evidence="3" id="KW-0862">Zinc</keyword>
<feature type="domain" description="RING-type" evidence="6">
    <location>
        <begin position="63"/>
        <end position="104"/>
    </location>
</feature>
<evidence type="ECO:0000256" key="4">
    <source>
        <dbReference type="PROSITE-ProRule" id="PRU00175"/>
    </source>
</evidence>
<evidence type="ECO:0000313" key="7">
    <source>
        <dbReference type="EMBL" id="RMZ92979.1"/>
    </source>
</evidence>
<comment type="caution">
    <text evidence="7">The sequence shown here is derived from an EMBL/GenBank/DDBJ whole genome shotgun (WGS) entry which is preliminary data.</text>
</comment>
<dbReference type="Pfam" id="PF13639">
    <property type="entry name" value="zf-RING_2"/>
    <property type="match status" value="1"/>
</dbReference>
<gene>
    <name evidence="7" type="ORF">BpHYR1_020621</name>
</gene>
<evidence type="ECO:0000313" key="8">
    <source>
        <dbReference type="Proteomes" id="UP000276133"/>
    </source>
</evidence>
<dbReference type="InterPro" id="IPR013083">
    <property type="entry name" value="Znf_RING/FYVE/PHD"/>
</dbReference>
<name>A0A3M7P206_BRAPC</name>
<dbReference type="GO" id="GO:0008270">
    <property type="term" value="F:zinc ion binding"/>
    <property type="evidence" value="ECO:0007669"/>
    <property type="project" value="UniProtKB-KW"/>
</dbReference>
<dbReference type="AlphaFoldDB" id="A0A3M7P206"/>
<dbReference type="SUPFAM" id="SSF57850">
    <property type="entry name" value="RING/U-box"/>
    <property type="match status" value="1"/>
</dbReference>
<dbReference type="InterPro" id="IPR051834">
    <property type="entry name" value="RING_finger_E3_ligase"/>
</dbReference>
<dbReference type="PANTHER" id="PTHR45931">
    <property type="entry name" value="SI:CH211-59O9.10"/>
    <property type="match status" value="1"/>
</dbReference>
<proteinExistence type="predicted"/>
<dbReference type="Gene3D" id="3.30.40.10">
    <property type="entry name" value="Zinc/RING finger domain, C3HC4 (zinc finger)"/>
    <property type="match status" value="1"/>
</dbReference>
<keyword evidence="5" id="KW-0812">Transmembrane</keyword>
<keyword evidence="2 4" id="KW-0863">Zinc-finger</keyword>
<dbReference type="PROSITE" id="PS50089">
    <property type="entry name" value="ZF_RING_2"/>
    <property type="match status" value="1"/>
</dbReference>
<dbReference type="InterPro" id="IPR001841">
    <property type="entry name" value="Znf_RING"/>
</dbReference>
<keyword evidence="8" id="KW-1185">Reference proteome</keyword>
<dbReference type="CDD" id="cd16454">
    <property type="entry name" value="RING-H2_PA-TM-RING"/>
    <property type="match status" value="1"/>
</dbReference>
<dbReference type="SMART" id="SM00184">
    <property type="entry name" value="RING"/>
    <property type="match status" value="1"/>
</dbReference>
<keyword evidence="5" id="KW-1133">Transmembrane helix</keyword>
<dbReference type="STRING" id="10195.A0A3M7P206"/>